<protein>
    <submittedName>
        <fullName evidence="2">Uncharacterized protein</fullName>
    </submittedName>
</protein>
<accession>A0A2W4W303</accession>
<sequence length="178" mass="19292">MVRRKSQTQDADVVDGEILSSTSLATQPVQQIVARPARGPRSSIGDGGYFDASGNRNPVFNITPRADDWSVFMVWRVYLSALRHHALKTMVGTVAILYGMTFLGSFGLNFLRGDVRRCTGDMWNPAIFGCNIAALLAPTSQSLAGDAHDLMLGEDSVKQAPIKSEPVIRAVRVDGAEL</sequence>
<keyword evidence="1" id="KW-1133">Transmembrane helix</keyword>
<reference evidence="3" key="1">
    <citation type="submission" date="2018-04" db="EMBL/GenBank/DDBJ databases">
        <authorList>
            <person name="Cornet L."/>
        </authorList>
    </citation>
    <scope>NUCLEOTIDE SEQUENCE [LARGE SCALE GENOMIC DNA]</scope>
</reference>
<evidence type="ECO:0000313" key="2">
    <source>
        <dbReference type="EMBL" id="PZO13488.1"/>
    </source>
</evidence>
<proteinExistence type="predicted"/>
<dbReference type="Proteomes" id="UP000249354">
    <property type="component" value="Unassembled WGS sequence"/>
</dbReference>
<dbReference type="EMBL" id="QBMC01000124">
    <property type="protein sequence ID" value="PZO13488.1"/>
    <property type="molecule type" value="Genomic_DNA"/>
</dbReference>
<evidence type="ECO:0000313" key="3">
    <source>
        <dbReference type="Proteomes" id="UP000249354"/>
    </source>
</evidence>
<dbReference type="AlphaFoldDB" id="A0A2W4W303"/>
<name>A0A2W4W303_9CYAN</name>
<feature type="transmembrane region" description="Helical" evidence="1">
    <location>
        <begin position="90"/>
        <end position="111"/>
    </location>
</feature>
<gene>
    <name evidence="2" type="ORF">DCF25_16055</name>
</gene>
<organism evidence="2 3">
    <name type="scientific">Leptolyngbya foveolarum</name>
    <dbReference type="NCBI Taxonomy" id="47253"/>
    <lineage>
        <taxon>Bacteria</taxon>
        <taxon>Bacillati</taxon>
        <taxon>Cyanobacteriota</taxon>
        <taxon>Cyanophyceae</taxon>
        <taxon>Leptolyngbyales</taxon>
        <taxon>Leptolyngbyaceae</taxon>
        <taxon>Leptolyngbya group</taxon>
        <taxon>Leptolyngbya</taxon>
    </lineage>
</organism>
<comment type="caution">
    <text evidence="2">The sequence shown here is derived from an EMBL/GenBank/DDBJ whole genome shotgun (WGS) entry which is preliminary data.</text>
</comment>
<evidence type="ECO:0000256" key="1">
    <source>
        <dbReference type="SAM" id="Phobius"/>
    </source>
</evidence>
<keyword evidence="1" id="KW-0812">Transmembrane</keyword>
<reference evidence="2 3" key="2">
    <citation type="submission" date="2018-06" db="EMBL/GenBank/DDBJ databases">
        <title>Metagenomic assembly of (sub)arctic Cyanobacteria and their associated microbiome from non-axenic cultures.</title>
        <authorList>
            <person name="Baurain D."/>
        </authorList>
    </citation>
    <scope>NUCLEOTIDE SEQUENCE [LARGE SCALE GENOMIC DNA]</scope>
    <source>
        <strain evidence="2">ULC129bin1</strain>
    </source>
</reference>
<keyword evidence="1" id="KW-0472">Membrane</keyword>